<dbReference type="Proteomes" id="UP001732700">
    <property type="component" value="Chromosome 2A"/>
</dbReference>
<reference evidence="1" key="1">
    <citation type="submission" date="2021-05" db="EMBL/GenBank/DDBJ databases">
        <authorList>
            <person name="Scholz U."/>
            <person name="Mascher M."/>
            <person name="Fiebig A."/>
        </authorList>
    </citation>
    <scope>NUCLEOTIDE SEQUENCE [LARGE SCALE GENOMIC DNA]</scope>
</reference>
<proteinExistence type="predicted"/>
<evidence type="ECO:0000313" key="1">
    <source>
        <dbReference type="EnsemblPlants" id="AVESA.00010b.r2.2AG0222700.1.CDS"/>
    </source>
</evidence>
<evidence type="ECO:0000313" key="2">
    <source>
        <dbReference type="Proteomes" id="UP001732700"/>
    </source>
</evidence>
<accession>A0ACD5UBU0</accession>
<name>A0ACD5UBU0_AVESA</name>
<dbReference type="EnsemblPlants" id="AVESA.00010b.r2.2AG0222700.1">
    <property type="protein sequence ID" value="AVESA.00010b.r2.2AG0222700.1.CDS"/>
    <property type="gene ID" value="AVESA.00010b.r2.2AG0222700"/>
</dbReference>
<keyword evidence="2" id="KW-1185">Reference proteome</keyword>
<sequence length="269" mass="30085">MLASACYFWCVTTGLGCAIRAQSSLTKIKRSGPIEGFCRRCRLSRGRGPIRERTQQLCPTIHLLPHDSTGGSEEDGGGGGGGMVMWVFGYGSLVWNPGFAYDARLVGFVRDYRRVFYQGSTDHRGTPEFPGRTVTLEHQPGSTCWGVAYKISKEQDKETALEYLEVREKQYDEKVYLDLYTDSSPKTPVIQNMMVYLATTNKEANQNYLGPAPLEEMAKQIYLAEGPTGPNKEYLFKLEDALNKIGVADQHVQDLADAVRKYSDDMLSH</sequence>
<organism evidence="1 2">
    <name type="scientific">Avena sativa</name>
    <name type="common">Oat</name>
    <dbReference type="NCBI Taxonomy" id="4498"/>
    <lineage>
        <taxon>Eukaryota</taxon>
        <taxon>Viridiplantae</taxon>
        <taxon>Streptophyta</taxon>
        <taxon>Embryophyta</taxon>
        <taxon>Tracheophyta</taxon>
        <taxon>Spermatophyta</taxon>
        <taxon>Magnoliopsida</taxon>
        <taxon>Liliopsida</taxon>
        <taxon>Poales</taxon>
        <taxon>Poaceae</taxon>
        <taxon>BOP clade</taxon>
        <taxon>Pooideae</taxon>
        <taxon>Poodae</taxon>
        <taxon>Poeae</taxon>
        <taxon>Poeae Chloroplast Group 1 (Aveneae type)</taxon>
        <taxon>Aveninae</taxon>
        <taxon>Avena</taxon>
    </lineage>
</organism>
<protein>
    <submittedName>
        <fullName evidence="1">Uncharacterized protein</fullName>
    </submittedName>
</protein>
<reference evidence="1" key="2">
    <citation type="submission" date="2025-09" db="UniProtKB">
        <authorList>
            <consortium name="EnsemblPlants"/>
        </authorList>
    </citation>
    <scope>IDENTIFICATION</scope>
</reference>